<organism evidence="8 9">
    <name type="scientific">Microbulbifer marinus</name>
    <dbReference type="NCBI Taxonomy" id="658218"/>
    <lineage>
        <taxon>Bacteria</taxon>
        <taxon>Pseudomonadati</taxon>
        <taxon>Pseudomonadota</taxon>
        <taxon>Gammaproteobacteria</taxon>
        <taxon>Cellvibrionales</taxon>
        <taxon>Microbulbiferaceae</taxon>
        <taxon>Microbulbifer</taxon>
    </lineage>
</organism>
<dbReference type="Proteomes" id="UP000198658">
    <property type="component" value="Unassembled WGS sequence"/>
</dbReference>
<dbReference type="InterPro" id="IPR050162">
    <property type="entry name" value="MsrA_MetSO_reductase"/>
</dbReference>
<feature type="chain" id="PRO_5011564359" description="Peptide methionine sulfoxide reductase MsrA" evidence="6">
    <location>
        <begin position="19"/>
        <end position="197"/>
    </location>
</feature>
<dbReference type="PANTHER" id="PTHR42799:SF2">
    <property type="entry name" value="MITOCHONDRIAL PEPTIDE METHIONINE SULFOXIDE REDUCTASE"/>
    <property type="match status" value="1"/>
</dbReference>
<dbReference type="SUPFAM" id="SSF55068">
    <property type="entry name" value="Peptide methionine sulfoxide reductase"/>
    <property type="match status" value="1"/>
</dbReference>
<evidence type="ECO:0000256" key="4">
    <source>
        <dbReference type="ARBA" id="ARBA00048782"/>
    </source>
</evidence>
<proteinExistence type="inferred from homology"/>
<gene>
    <name evidence="5" type="primary">msrA</name>
    <name evidence="8" type="ORF">SAMN05216562_1454</name>
</gene>
<accession>A0A1H3XBJ7</accession>
<feature type="active site" evidence="5">
    <location>
        <position position="33"/>
    </location>
</feature>
<dbReference type="STRING" id="658218.SAMN05216562_1454"/>
<dbReference type="EC" id="1.8.4.11" evidence="5"/>
<keyword evidence="2 5" id="KW-0560">Oxidoreductase</keyword>
<evidence type="ECO:0000256" key="2">
    <source>
        <dbReference type="ARBA" id="ARBA00023002"/>
    </source>
</evidence>
<comment type="catalytic activity">
    <reaction evidence="3 5">
        <text>L-methionyl-[protein] + [thioredoxin]-disulfide + H2O = L-methionyl-(S)-S-oxide-[protein] + [thioredoxin]-dithiol</text>
        <dbReference type="Rhea" id="RHEA:14217"/>
        <dbReference type="Rhea" id="RHEA-COMP:10698"/>
        <dbReference type="Rhea" id="RHEA-COMP:10700"/>
        <dbReference type="Rhea" id="RHEA-COMP:12313"/>
        <dbReference type="Rhea" id="RHEA-COMP:12315"/>
        <dbReference type="ChEBI" id="CHEBI:15377"/>
        <dbReference type="ChEBI" id="CHEBI:16044"/>
        <dbReference type="ChEBI" id="CHEBI:29950"/>
        <dbReference type="ChEBI" id="CHEBI:44120"/>
        <dbReference type="ChEBI" id="CHEBI:50058"/>
        <dbReference type="EC" id="1.8.4.11"/>
    </reaction>
</comment>
<name>A0A1H3XBJ7_9GAMM</name>
<keyword evidence="9" id="KW-1185">Reference proteome</keyword>
<sequence>MRGLIAVLLLLVAVAGSAEQSKNIRTAIFAGGCFWCMEPPFDKVDGVLQTTSGYSGGHVKNPSYEQVSAGGTGHAEVVQVTYDADKVSYAQLLDVFWRNVDPLDKGGQFCDRGDQYRSEIFYGTEEEKALAEASKKRVATKLGKKIATKIKPASTFYPAERYHQNYYQRNPVRYKYYRYRCGRDQRLEEVWGAAPSH</sequence>
<feature type="signal peptide" evidence="6">
    <location>
        <begin position="1"/>
        <end position="18"/>
    </location>
</feature>
<evidence type="ECO:0000256" key="5">
    <source>
        <dbReference type="HAMAP-Rule" id="MF_01401"/>
    </source>
</evidence>
<reference evidence="9" key="1">
    <citation type="submission" date="2016-10" db="EMBL/GenBank/DDBJ databases">
        <authorList>
            <person name="Varghese N."/>
            <person name="Submissions S."/>
        </authorList>
    </citation>
    <scope>NUCLEOTIDE SEQUENCE [LARGE SCALE GENOMIC DNA]</scope>
    <source>
        <strain evidence="9">CGMCC 1.10657</strain>
    </source>
</reference>
<dbReference type="GO" id="GO:0005737">
    <property type="term" value="C:cytoplasm"/>
    <property type="evidence" value="ECO:0007669"/>
    <property type="project" value="TreeGrafter"/>
</dbReference>
<comment type="similarity">
    <text evidence="1 5">Belongs to the MsrA Met sulfoxide reductase family.</text>
</comment>
<dbReference type="Pfam" id="PF01625">
    <property type="entry name" value="PMSR"/>
    <property type="match status" value="1"/>
</dbReference>
<dbReference type="Gene3D" id="3.30.1060.10">
    <property type="entry name" value="Peptide methionine sulphoxide reductase MsrA"/>
    <property type="match status" value="1"/>
</dbReference>
<dbReference type="OrthoDB" id="4174719at2"/>
<dbReference type="RefSeq" id="WP_091386524.1">
    <property type="nucleotide sequence ID" value="NZ_FNQO01000001.1"/>
</dbReference>
<protein>
    <recommendedName>
        <fullName evidence="5">Peptide methionine sulfoxide reductase MsrA</fullName>
        <shortName evidence="5">Protein-methionine-S-oxide reductase</shortName>
        <ecNumber evidence="5">1.8.4.11</ecNumber>
    </recommendedName>
    <alternativeName>
        <fullName evidence="5">Peptide-methionine (S)-S-oxide reductase</fullName>
        <shortName evidence="5">Peptide Met(O) reductase</shortName>
    </alternativeName>
</protein>
<dbReference type="InterPro" id="IPR002569">
    <property type="entry name" value="Met_Sox_Rdtase_MsrA_dom"/>
</dbReference>
<dbReference type="AlphaFoldDB" id="A0A1H3XBJ7"/>
<keyword evidence="6" id="KW-0732">Signal</keyword>
<dbReference type="GO" id="GO:0033744">
    <property type="term" value="F:L-methionine:thioredoxin-disulfide S-oxidoreductase activity"/>
    <property type="evidence" value="ECO:0007669"/>
    <property type="project" value="RHEA"/>
</dbReference>
<evidence type="ECO:0000256" key="3">
    <source>
        <dbReference type="ARBA" id="ARBA00047806"/>
    </source>
</evidence>
<dbReference type="GO" id="GO:0034599">
    <property type="term" value="P:cellular response to oxidative stress"/>
    <property type="evidence" value="ECO:0007669"/>
    <property type="project" value="TreeGrafter"/>
</dbReference>
<dbReference type="EMBL" id="FNQO01000001">
    <property type="protein sequence ID" value="SDZ96757.1"/>
    <property type="molecule type" value="Genomic_DNA"/>
</dbReference>
<evidence type="ECO:0000313" key="9">
    <source>
        <dbReference type="Proteomes" id="UP000198658"/>
    </source>
</evidence>
<comment type="function">
    <text evidence="5">Has an important function as a repair enzyme for proteins that have been inactivated by oxidation. Catalyzes the reversible oxidation-reduction of methionine sulfoxide in proteins to methionine.</text>
</comment>
<comment type="catalytic activity">
    <reaction evidence="4 5">
        <text>[thioredoxin]-disulfide + L-methionine + H2O = L-methionine (S)-S-oxide + [thioredoxin]-dithiol</text>
        <dbReference type="Rhea" id="RHEA:19993"/>
        <dbReference type="Rhea" id="RHEA-COMP:10698"/>
        <dbReference type="Rhea" id="RHEA-COMP:10700"/>
        <dbReference type="ChEBI" id="CHEBI:15377"/>
        <dbReference type="ChEBI" id="CHEBI:29950"/>
        <dbReference type="ChEBI" id="CHEBI:50058"/>
        <dbReference type="ChEBI" id="CHEBI:57844"/>
        <dbReference type="ChEBI" id="CHEBI:58772"/>
        <dbReference type="EC" id="1.8.4.11"/>
    </reaction>
</comment>
<feature type="domain" description="Peptide methionine sulphoxide reductase MsrA" evidence="7">
    <location>
        <begin position="26"/>
        <end position="175"/>
    </location>
</feature>
<evidence type="ECO:0000313" key="8">
    <source>
        <dbReference type="EMBL" id="SDZ96757.1"/>
    </source>
</evidence>
<dbReference type="NCBIfam" id="TIGR00401">
    <property type="entry name" value="msrA"/>
    <property type="match status" value="1"/>
</dbReference>
<dbReference type="PANTHER" id="PTHR42799">
    <property type="entry name" value="MITOCHONDRIAL PEPTIDE METHIONINE SULFOXIDE REDUCTASE"/>
    <property type="match status" value="1"/>
</dbReference>
<dbReference type="HAMAP" id="MF_01401">
    <property type="entry name" value="MsrA"/>
    <property type="match status" value="1"/>
</dbReference>
<dbReference type="GO" id="GO:0008113">
    <property type="term" value="F:peptide-methionine (S)-S-oxide reductase activity"/>
    <property type="evidence" value="ECO:0007669"/>
    <property type="project" value="UniProtKB-UniRule"/>
</dbReference>
<evidence type="ECO:0000259" key="7">
    <source>
        <dbReference type="Pfam" id="PF01625"/>
    </source>
</evidence>
<dbReference type="InterPro" id="IPR036509">
    <property type="entry name" value="Met_Sox_Rdtase_MsrA_sf"/>
</dbReference>
<evidence type="ECO:0000256" key="6">
    <source>
        <dbReference type="SAM" id="SignalP"/>
    </source>
</evidence>
<evidence type="ECO:0000256" key="1">
    <source>
        <dbReference type="ARBA" id="ARBA00005591"/>
    </source>
</evidence>